<protein>
    <submittedName>
        <fullName evidence="1">7877_t:CDS:1</fullName>
    </submittedName>
</protein>
<dbReference type="EMBL" id="CAJVPU010005712">
    <property type="protein sequence ID" value="CAG8551639.1"/>
    <property type="molecule type" value="Genomic_DNA"/>
</dbReference>
<evidence type="ECO:0000313" key="1">
    <source>
        <dbReference type="EMBL" id="CAG8551639.1"/>
    </source>
</evidence>
<accession>A0ACA9M035</accession>
<name>A0ACA9M035_9GLOM</name>
<evidence type="ECO:0000313" key="2">
    <source>
        <dbReference type="Proteomes" id="UP000789702"/>
    </source>
</evidence>
<gene>
    <name evidence="1" type="ORF">DHETER_LOCUS5253</name>
</gene>
<feature type="non-terminal residue" evidence="1">
    <location>
        <position position="103"/>
    </location>
</feature>
<proteinExistence type="predicted"/>
<organism evidence="1 2">
    <name type="scientific">Dentiscutata heterogama</name>
    <dbReference type="NCBI Taxonomy" id="1316150"/>
    <lineage>
        <taxon>Eukaryota</taxon>
        <taxon>Fungi</taxon>
        <taxon>Fungi incertae sedis</taxon>
        <taxon>Mucoromycota</taxon>
        <taxon>Glomeromycotina</taxon>
        <taxon>Glomeromycetes</taxon>
        <taxon>Diversisporales</taxon>
        <taxon>Gigasporaceae</taxon>
        <taxon>Dentiscutata</taxon>
    </lineage>
</organism>
<comment type="caution">
    <text evidence="1">The sequence shown here is derived from an EMBL/GenBank/DDBJ whole genome shotgun (WGS) entry which is preliminary data.</text>
</comment>
<keyword evidence="2" id="KW-1185">Reference proteome</keyword>
<reference evidence="1" key="1">
    <citation type="submission" date="2021-06" db="EMBL/GenBank/DDBJ databases">
        <authorList>
            <person name="Kallberg Y."/>
            <person name="Tangrot J."/>
            <person name="Rosling A."/>
        </authorList>
    </citation>
    <scope>NUCLEOTIDE SEQUENCE</scope>
    <source>
        <strain evidence="1">IL203A</strain>
    </source>
</reference>
<sequence length="103" mass="11742">MVEVEFSLCKGWVLKGNQKLGNRGSGTRIKKNIKAMLECFFLNSNQRSQDKISLQAMHDELLKYAEAGDIEKEDIPQILTIHNWIGSYSSTFKQKASETSFNQ</sequence>
<dbReference type="Proteomes" id="UP000789702">
    <property type="component" value="Unassembled WGS sequence"/>
</dbReference>